<evidence type="ECO:0000256" key="1">
    <source>
        <dbReference type="ARBA" id="ARBA00022679"/>
    </source>
</evidence>
<gene>
    <name evidence="3" type="ORF">A9Q84_10245</name>
</gene>
<dbReference type="Gene3D" id="3.40.50.150">
    <property type="entry name" value="Vaccinia Virus protein VP39"/>
    <property type="match status" value="1"/>
</dbReference>
<evidence type="ECO:0000313" key="4">
    <source>
        <dbReference type="Proteomes" id="UP000196531"/>
    </source>
</evidence>
<evidence type="ECO:0000259" key="2">
    <source>
        <dbReference type="Pfam" id="PF13649"/>
    </source>
</evidence>
<dbReference type="Pfam" id="PF13649">
    <property type="entry name" value="Methyltransf_25"/>
    <property type="match status" value="1"/>
</dbReference>
<dbReference type="EMBL" id="MAAO01000006">
    <property type="protein sequence ID" value="OUR96713.1"/>
    <property type="molecule type" value="Genomic_DNA"/>
</dbReference>
<comment type="caution">
    <text evidence="3">The sequence shown here is derived from an EMBL/GenBank/DDBJ whole genome shotgun (WGS) entry which is preliminary data.</text>
</comment>
<dbReference type="CDD" id="cd02440">
    <property type="entry name" value="AdoMet_MTases"/>
    <property type="match status" value="1"/>
</dbReference>
<sequence length="244" mass="27984">MTSVAKNELKDHLIWKHWDLPYSRHSEEILKIINVKEGDKVLDCAIGEGRYAIPMAAQGADVQGVDNSDFIIERLSKKISGKGLKITVKKQDLRERLDFDDNVFDISATLGTMVHIDKFEHVCEEFYRITKPGGRIIVEFTNKWHITSLLEKLYQVIDLKFRSKKFDNRVPIYLRSMSTAKKPFLDKDCTIKTYGFYPILPNAFPIVGTKLGIIQKIPGLSYGLKKLSFLNNFCQIGILEITKK</sequence>
<dbReference type="GO" id="GO:0006696">
    <property type="term" value="P:ergosterol biosynthetic process"/>
    <property type="evidence" value="ECO:0007669"/>
    <property type="project" value="TreeGrafter"/>
</dbReference>
<dbReference type="InterPro" id="IPR029063">
    <property type="entry name" value="SAM-dependent_MTases_sf"/>
</dbReference>
<protein>
    <recommendedName>
        <fullName evidence="2">Methyltransferase domain-containing protein</fullName>
    </recommendedName>
</protein>
<name>A0A1Y5F744_9BACT</name>
<accession>A0A1Y5F744</accession>
<dbReference type="PANTHER" id="PTHR44068">
    <property type="entry name" value="ZGC:194242"/>
    <property type="match status" value="1"/>
</dbReference>
<dbReference type="InterPro" id="IPR041698">
    <property type="entry name" value="Methyltransf_25"/>
</dbReference>
<dbReference type="AlphaFoldDB" id="A0A1Y5F744"/>
<organism evidence="3 4">
    <name type="scientific">Halobacteriovorax marinus</name>
    <dbReference type="NCBI Taxonomy" id="97084"/>
    <lineage>
        <taxon>Bacteria</taxon>
        <taxon>Pseudomonadati</taxon>
        <taxon>Bdellovibrionota</taxon>
        <taxon>Bacteriovoracia</taxon>
        <taxon>Bacteriovoracales</taxon>
        <taxon>Halobacteriovoraceae</taxon>
        <taxon>Halobacteriovorax</taxon>
    </lineage>
</organism>
<dbReference type="GO" id="GO:0003838">
    <property type="term" value="F:sterol 24-C-methyltransferase activity"/>
    <property type="evidence" value="ECO:0007669"/>
    <property type="project" value="TreeGrafter"/>
</dbReference>
<reference evidence="4" key="1">
    <citation type="journal article" date="2017" name="Proc. Natl. Acad. Sci. U.S.A.">
        <title>Simulation of Deepwater Horizon oil plume reveals substrate specialization within a complex community of hydrocarbon-degraders.</title>
        <authorList>
            <person name="Hu P."/>
            <person name="Dubinsky E.A."/>
            <person name="Probst A.J."/>
            <person name="Wang J."/>
            <person name="Sieber C.M.K."/>
            <person name="Tom L.M."/>
            <person name="Gardinali P."/>
            <person name="Banfield J.F."/>
            <person name="Atlas R.M."/>
            <person name="Andersen G.L."/>
        </authorList>
    </citation>
    <scope>NUCLEOTIDE SEQUENCE [LARGE SCALE GENOMIC DNA]</scope>
</reference>
<feature type="domain" description="Methyltransferase" evidence="2">
    <location>
        <begin position="41"/>
        <end position="134"/>
    </location>
</feature>
<keyword evidence="1" id="KW-0808">Transferase</keyword>
<dbReference type="InterPro" id="IPR050447">
    <property type="entry name" value="Erg6_SMT_methyltransf"/>
</dbReference>
<proteinExistence type="predicted"/>
<dbReference type="SUPFAM" id="SSF53335">
    <property type="entry name" value="S-adenosyl-L-methionine-dependent methyltransferases"/>
    <property type="match status" value="1"/>
</dbReference>
<dbReference type="PANTHER" id="PTHR44068:SF1">
    <property type="entry name" value="HYPOTHETICAL LOC100005854"/>
    <property type="match status" value="1"/>
</dbReference>
<evidence type="ECO:0000313" key="3">
    <source>
        <dbReference type="EMBL" id="OUR96713.1"/>
    </source>
</evidence>
<dbReference type="Proteomes" id="UP000196531">
    <property type="component" value="Unassembled WGS sequence"/>
</dbReference>